<feature type="compositionally biased region" description="Low complexity" evidence="3">
    <location>
        <begin position="29"/>
        <end position="40"/>
    </location>
</feature>
<feature type="compositionally biased region" description="Basic and acidic residues" evidence="3">
    <location>
        <begin position="1"/>
        <end position="23"/>
    </location>
</feature>
<keyword evidence="1" id="KW-0862">Zinc</keyword>
<sequence length="183" mass="20493">MTERTDDVETRSEDETEHEERVYSPDGGVVASTPAASPPTEAIQQPTIGEDPSQEELEPRTKRARNEEMDVSLLQKGGIYEVQSSSGNIYEVDVASETCTCPDFKKRNPSGGCKHLRRADLEIRGGNAPRPDGRLPETTDVVKQLATEIRELDQEIEEREDRRQKLEATVAVIEEVSLSRREN</sequence>
<comment type="caution">
    <text evidence="5">The sequence shown here is derived from an EMBL/GenBank/DDBJ whole genome shotgun (WGS) entry which is preliminary data.</text>
</comment>
<dbReference type="Proteomes" id="UP001595945">
    <property type="component" value="Unassembled WGS sequence"/>
</dbReference>
<dbReference type="InterPro" id="IPR007527">
    <property type="entry name" value="Znf_SWIM"/>
</dbReference>
<evidence type="ECO:0000313" key="6">
    <source>
        <dbReference type="Proteomes" id="UP001595945"/>
    </source>
</evidence>
<proteinExistence type="predicted"/>
<feature type="region of interest" description="Disordered" evidence="3">
    <location>
        <begin position="1"/>
        <end position="70"/>
    </location>
</feature>
<dbReference type="GeneID" id="73047832"/>
<dbReference type="RefSeq" id="WP_254270917.1">
    <property type="nucleotide sequence ID" value="NZ_CP100403.1"/>
</dbReference>
<keyword evidence="1" id="KW-0479">Metal-binding</keyword>
<dbReference type="GO" id="GO:0008270">
    <property type="term" value="F:zinc ion binding"/>
    <property type="evidence" value="ECO:0007669"/>
    <property type="project" value="UniProtKB-KW"/>
</dbReference>
<dbReference type="PROSITE" id="PS50966">
    <property type="entry name" value="ZF_SWIM"/>
    <property type="match status" value="1"/>
</dbReference>
<dbReference type="AlphaFoldDB" id="A0ABD5Q7M3"/>
<protein>
    <recommendedName>
        <fullName evidence="4">SWIM-type domain-containing protein</fullName>
    </recommendedName>
</protein>
<dbReference type="EMBL" id="JBHSHT010000003">
    <property type="protein sequence ID" value="MFC4826700.1"/>
    <property type="molecule type" value="Genomic_DNA"/>
</dbReference>
<accession>A0ABD5Q7M3</accession>
<evidence type="ECO:0000259" key="4">
    <source>
        <dbReference type="PROSITE" id="PS50966"/>
    </source>
</evidence>
<keyword evidence="6" id="KW-1185">Reference proteome</keyword>
<feature type="domain" description="SWIM-type" evidence="4">
    <location>
        <begin position="90"/>
        <end position="124"/>
    </location>
</feature>
<reference evidence="5 6" key="1">
    <citation type="journal article" date="2019" name="Int. J. Syst. Evol. Microbiol.">
        <title>The Global Catalogue of Microorganisms (GCM) 10K type strain sequencing project: providing services to taxonomists for standard genome sequencing and annotation.</title>
        <authorList>
            <consortium name="The Broad Institute Genomics Platform"/>
            <consortium name="The Broad Institute Genome Sequencing Center for Infectious Disease"/>
            <person name="Wu L."/>
            <person name="Ma J."/>
        </authorList>
    </citation>
    <scope>NUCLEOTIDE SEQUENCE [LARGE SCALE GENOMIC DNA]</scope>
    <source>
        <strain evidence="5 6">XZYJ18</strain>
    </source>
</reference>
<keyword evidence="2" id="KW-0175">Coiled coil</keyword>
<feature type="compositionally biased region" description="Basic and acidic residues" evidence="3">
    <location>
        <begin position="57"/>
        <end position="68"/>
    </location>
</feature>
<feature type="coiled-coil region" evidence="2">
    <location>
        <begin position="142"/>
        <end position="176"/>
    </location>
</feature>
<evidence type="ECO:0000256" key="2">
    <source>
        <dbReference type="SAM" id="Coils"/>
    </source>
</evidence>
<name>A0ABD5Q7M3_9EURY</name>
<organism evidence="5 6">
    <name type="scientific">Halorussus aquaticus</name>
    <dbReference type="NCBI Taxonomy" id="2953748"/>
    <lineage>
        <taxon>Archaea</taxon>
        <taxon>Methanobacteriati</taxon>
        <taxon>Methanobacteriota</taxon>
        <taxon>Stenosarchaea group</taxon>
        <taxon>Halobacteria</taxon>
        <taxon>Halobacteriales</taxon>
        <taxon>Haladaptataceae</taxon>
        <taxon>Halorussus</taxon>
    </lineage>
</organism>
<gene>
    <name evidence="5" type="ORF">ACFO9K_20795</name>
</gene>
<evidence type="ECO:0000256" key="1">
    <source>
        <dbReference type="PROSITE-ProRule" id="PRU00325"/>
    </source>
</evidence>
<evidence type="ECO:0000313" key="5">
    <source>
        <dbReference type="EMBL" id="MFC4826700.1"/>
    </source>
</evidence>
<keyword evidence="1" id="KW-0863">Zinc-finger</keyword>
<evidence type="ECO:0000256" key="3">
    <source>
        <dbReference type="SAM" id="MobiDB-lite"/>
    </source>
</evidence>